<organism evidence="3 4">
    <name type="scientific">Methanocella paludicola (strain DSM 17711 / JCM 13418 / NBRC 101707 / SANAE)</name>
    <dbReference type="NCBI Taxonomy" id="304371"/>
    <lineage>
        <taxon>Archaea</taxon>
        <taxon>Methanobacteriati</taxon>
        <taxon>Methanobacteriota</taxon>
        <taxon>Stenosarchaea group</taxon>
        <taxon>Methanomicrobia</taxon>
        <taxon>Methanocellales</taxon>
        <taxon>Methanocellaceae</taxon>
        <taxon>Methanocella</taxon>
    </lineage>
</organism>
<evidence type="ECO:0000256" key="1">
    <source>
        <dbReference type="HAMAP-Rule" id="MF_01089"/>
    </source>
</evidence>
<evidence type="ECO:0000259" key="2">
    <source>
        <dbReference type="Pfam" id="PF26548"/>
    </source>
</evidence>
<evidence type="ECO:0000313" key="4">
    <source>
        <dbReference type="Proteomes" id="UP000001882"/>
    </source>
</evidence>
<dbReference type="HAMAP" id="MF_01089">
    <property type="entry name" value="UPF0288"/>
    <property type="match status" value="1"/>
</dbReference>
<dbReference type="AlphaFoldDB" id="D1YXG0"/>
<comment type="similarity">
    <text evidence="1">Belongs to the UPF0288 family.</text>
</comment>
<dbReference type="NCBIfam" id="TIGR03268">
    <property type="entry name" value="methan_mark_3"/>
    <property type="match status" value="1"/>
</dbReference>
<evidence type="ECO:0000313" key="3">
    <source>
        <dbReference type="EMBL" id="BAI61132.1"/>
    </source>
</evidence>
<keyword evidence="4" id="KW-1185">Reference proteome</keyword>
<dbReference type="KEGG" id="mpd:MCP_1060"/>
<accession>D1YXG0</accession>
<dbReference type="Proteomes" id="UP000001882">
    <property type="component" value="Chromosome"/>
</dbReference>
<dbReference type="STRING" id="304371.MCP_1060"/>
<reference evidence="4" key="3">
    <citation type="journal article" date="2011" name="PLoS ONE">
        <title>Genome sequence of a mesophilic hydrogenotrophic methanogen Methanocella paludicola, the first cultivated representative of the order Methanocellales.</title>
        <authorList>
            <person name="Sakai S."/>
            <person name="Takaki Y."/>
            <person name="Shimamura S."/>
            <person name="Sekine M."/>
            <person name="Tajima T."/>
            <person name="Kosugi H."/>
            <person name="Ichikawa N."/>
            <person name="Tasumi E."/>
            <person name="Hiraki A.T."/>
            <person name="Shimizu A."/>
            <person name="Kato Y."/>
            <person name="Nishiko R."/>
            <person name="Mori K."/>
            <person name="Fujita N."/>
            <person name="Imachi H."/>
            <person name="Takai K."/>
        </authorList>
    </citation>
    <scope>NUCLEOTIDE SEQUENCE [LARGE SCALE GENOMIC DNA]</scope>
    <source>
        <strain evidence="4">DSM 17711 / JCM 13418 / NBRC 101707 / SANAE</strain>
    </source>
</reference>
<sequence length="516" mass="56243">MSVLDRANEPITVQVNEKNVSLPYGSTIADALSAAGYLHMENTVIGIVAGREETRKEVATEFRVFTSKGEIKIELTGDSMKKAWLDSYGRLAGQKARWTTGQAIAFGPISSSIEAAKGEAEYSRWDVSFGTGGYDAKNTYFIISKTDHSSDYGARDGGVLGRVVSGRNILASLGNDDVINSIEPVIRLESFANKILTAETAVKLEDGMEIYTQVEIEMLPKAKDGSEHFYAAVKKGFFKVDFAASSFISTNTMLGELCPYENFAARSEGTVSVRTSGKGRGRVYISKQDMTSNIYHSIVGRIVHGLELVRMAEPGQKVAIKTVPMRMSMLGYDFVKAGRILDGAGIKYEKAGYLGEDAVIVDQSPRTTMEIVSTGAVKLTAIPRSNLIEIQLYDDAAPNTSEYFRKASGLKENHVGALPVYFKYEETMLFKGKPVAVGDLIPENKPEGGTTVKAGEIGLTNTASKHEGLIGVRFSDNDKFGPTGEKYDATNIAGRIVNLEKLKKIKEKDVVYFIEV</sequence>
<dbReference type="InParanoid" id="D1YXG0"/>
<dbReference type="PIRSF" id="PIRSF005852">
    <property type="entry name" value="UCP005852"/>
    <property type="match status" value="1"/>
</dbReference>
<name>D1YXG0_METPS</name>
<feature type="domain" description="Putative peptidyl-prolyl cis-trans isomerase" evidence="2">
    <location>
        <begin position="388"/>
        <end position="515"/>
    </location>
</feature>
<reference evidence="3 4" key="2">
    <citation type="journal article" date="2008" name="Int. J. Syst. Evol. Microbiol.">
        <title>Methanocella paludicola gen. nov., sp. nov., a methane-producing archaeon, the first isolate of the lineage 'Rice Cluster I', and proposal of the new archaeal order Methanocellales ord. nov.</title>
        <authorList>
            <person name="Sakai S."/>
            <person name="Imachi H."/>
            <person name="Hanada S."/>
            <person name="Ohashi A."/>
            <person name="Harada H."/>
            <person name="Kamagata Y."/>
        </authorList>
    </citation>
    <scope>NUCLEOTIDE SEQUENCE [LARGE SCALE GENOMIC DNA]</scope>
    <source>
        <strain evidence="4">DSM 17711 / JCM 13418 / NBRC 101707 / SANAE</strain>
    </source>
</reference>
<dbReference type="Pfam" id="PF26548">
    <property type="entry name" value="DUF8179"/>
    <property type="match status" value="1"/>
</dbReference>
<dbReference type="InterPro" id="IPR058492">
    <property type="entry name" value="DUF8179"/>
</dbReference>
<gene>
    <name evidence="3" type="ordered locus">MCP_1060</name>
</gene>
<proteinExistence type="inferred from homology"/>
<dbReference type="RefSeq" id="WP_012899811.1">
    <property type="nucleotide sequence ID" value="NC_013665.1"/>
</dbReference>
<reference evidence="3 4" key="1">
    <citation type="journal article" date="2007" name="Appl. Environ. Microbiol.">
        <title>Isolation of key methanogens for global methane emission from rice paddy fields: a novel isolate affiliated with the clone cluster rice cluster I.</title>
        <authorList>
            <person name="Sakai S."/>
            <person name="Imachi H."/>
            <person name="Sekiguchi Y."/>
            <person name="Ohashi A."/>
            <person name="Harada H."/>
            <person name="Kamagata Y."/>
        </authorList>
    </citation>
    <scope>NUCLEOTIDE SEQUENCE [LARGE SCALE GENOMIC DNA]</scope>
    <source>
        <strain evidence="4">DSM 17711 / JCM 13418 / NBRC 101707 / SANAE</strain>
    </source>
</reference>
<dbReference type="InterPro" id="IPR016466">
    <property type="entry name" value="Methan_mark_3"/>
</dbReference>
<dbReference type="EMBL" id="AP011532">
    <property type="protein sequence ID" value="BAI61132.1"/>
    <property type="molecule type" value="Genomic_DNA"/>
</dbReference>
<dbReference type="eggNOG" id="arCOG04900">
    <property type="taxonomic scope" value="Archaea"/>
</dbReference>
<protein>
    <recommendedName>
        <fullName evidence="1">UPF0288 protein MCP_1060</fullName>
    </recommendedName>
</protein>
<dbReference type="GeneID" id="8682756"/>